<organism evidence="2 3">
    <name type="scientific">Aureispira anguillae</name>
    <dbReference type="NCBI Taxonomy" id="2864201"/>
    <lineage>
        <taxon>Bacteria</taxon>
        <taxon>Pseudomonadati</taxon>
        <taxon>Bacteroidota</taxon>
        <taxon>Saprospiria</taxon>
        <taxon>Saprospirales</taxon>
        <taxon>Saprospiraceae</taxon>
        <taxon>Aureispira</taxon>
    </lineage>
</organism>
<reference evidence="2" key="1">
    <citation type="submission" date="2022-09" db="EMBL/GenBank/DDBJ databases">
        <title>Aureispira anguillicida sp. nov., isolated from Leptocephalus of Japanese eel Anguilla japonica.</title>
        <authorList>
            <person name="Yuasa K."/>
            <person name="Mekata T."/>
            <person name="Ikunari K."/>
        </authorList>
    </citation>
    <scope>NUCLEOTIDE SEQUENCE</scope>
    <source>
        <strain evidence="2">EL160426</strain>
    </source>
</reference>
<dbReference type="InterPro" id="IPR001279">
    <property type="entry name" value="Metallo-B-lactamas"/>
</dbReference>
<dbReference type="InterPro" id="IPR036866">
    <property type="entry name" value="RibonucZ/Hydroxyglut_hydro"/>
</dbReference>
<keyword evidence="3" id="KW-1185">Reference proteome</keyword>
<dbReference type="AlphaFoldDB" id="A0A916DPC5"/>
<evidence type="ECO:0000313" key="3">
    <source>
        <dbReference type="Proteomes" id="UP001060919"/>
    </source>
</evidence>
<dbReference type="Gene3D" id="3.60.15.10">
    <property type="entry name" value="Ribonuclease Z/Hydroxyacylglutathione hydrolase-like"/>
    <property type="match status" value="1"/>
</dbReference>
<feature type="domain" description="Metallo-beta-lactamase" evidence="1">
    <location>
        <begin position="88"/>
        <end position="286"/>
    </location>
</feature>
<gene>
    <name evidence="2" type="ORF">AsAng_0011570</name>
</gene>
<dbReference type="PANTHER" id="PTHR42663">
    <property type="entry name" value="HYDROLASE C777.06C-RELATED-RELATED"/>
    <property type="match status" value="1"/>
</dbReference>
<dbReference type="SUPFAM" id="SSF56281">
    <property type="entry name" value="Metallo-hydrolase/oxidoreductase"/>
    <property type="match status" value="1"/>
</dbReference>
<proteinExistence type="predicted"/>
<dbReference type="KEGG" id="aup:AsAng_0011570"/>
<dbReference type="EMBL" id="AP026867">
    <property type="protein sequence ID" value="BDS10449.1"/>
    <property type="molecule type" value="Genomic_DNA"/>
</dbReference>
<name>A0A916DPC5_9BACT</name>
<dbReference type="Pfam" id="PF12706">
    <property type="entry name" value="Lactamase_B_2"/>
    <property type="match status" value="1"/>
</dbReference>
<accession>A0A916DPC5</accession>
<evidence type="ECO:0000259" key="1">
    <source>
        <dbReference type="Pfam" id="PF12706"/>
    </source>
</evidence>
<evidence type="ECO:0000313" key="2">
    <source>
        <dbReference type="EMBL" id="BDS10449.1"/>
    </source>
</evidence>
<sequence>MQHIISVFLIVFCLLACEKPKSTSAKENVFSPPKSNIYTIVLGNVQDAGYPQIGCMKACCKEHWNPAAQQKSITALGLVDAETRQTWLFEASPDFKYQTKLLSDEINPQQFQLPNGIFLTHGHIGHYVGLMHLGREAMSANKVPVYAMPRMKDYLETSGPWSQLVALDNIALQLMKADSVIQLTKSIQVTPFLVPHRGEYTETVGYKISSPNKKILFIPDIDKWHQWKRNIKEEILAVDVAFLDATFFKNGEVGNRDMSEIPHPFVEESMRLFEDLPASEKAKIHFIHFNHTNPILQKNSNAKQEVLEKGYKIAEEGLIVDL</sequence>
<dbReference type="RefSeq" id="WP_264791759.1">
    <property type="nucleotide sequence ID" value="NZ_AP026867.1"/>
</dbReference>
<dbReference type="Proteomes" id="UP001060919">
    <property type="component" value="Chromosome"/>
</dbReference>
<protein>
    <submittedName>
        <fullName evidence="2">MBL fold metallo-hydrolase</fullName>
    </submittedName>
</protein>
<dbReference type="PANTHER" id="PTHR42663:SF6">
    <property type="entry name" value="HYDROLASE C777.06C-RELATED"/>
    <property type="match status" value="1"/>
</dbReference>